<organism evidence="1 2">
    <name type="scientific">Staphylococcus condimenti</name>
    <dbReference type="NCBI Taxonomy" id="70255"/>
    <lineage>
        <taxon>Bacteria</taxon>
        <taxon>Bacillati</taxon>
        <taxon>Bacillota</taxon>
        <taxon>Bacilli</taxon>
        <taxon>Bacillales</taxon>
        <taxon>Staphylococcaceae</taxon>
        <taxon>Staphylococcus</taxon>
    </lineage>
</organism>
<accession>A0A4Q7CQA8</accession>
<sequence>MSIFDISEEKEYLRKLVVTGYYDTKKAIDLIVDNDNEFLALHYLSKANSYFITLESYLRSKEDLYRDEFAQAVDAFTDVYKEALDCVRDNHSHQHTVIYFDRFKEKLYPVLGYVDSNIDL</sequence>
<name>A0A4Q7CQA8_9STAP</name>
<evidence type="ECO:0000313" key="1">
    <source>
        <dbReference type="EMBL" id="RZI03071.1"/>
    </source>
</evidence>
<dbReference type="Proteomes" id="UP000293854">
    <property type="component" value="Unassembled WGS sequence"/>
</dbReference>
<dbReference type="RefSeq" id="WP_130135414.1">
    <property type="nucleotide sequence ID" value="NZ_RQTE01000075.1"/>
</dbReference>
<gene>
    <name evidence="1" type="ORF">EIG99_04650</name>
</gene>
<comment type="caution">
    <text evidence="1">The sequence shown here is derived from an EMBL/GenBank/DDBJ whole genome shotgun (WGS) entry which is preliminary data.</text>
</comment>
<evidence type="ECO:0000313" key="2">
    <source>
        <dbReference type="Proteomes" id="UP000293854"/>
    </source>
</evidence>
<proteinExistence type="predicted"/>
<dbReference type="EMBL" id="RQTE01000075">
    <property type="protein sequence ID" value="RZI03071.1"/>
    <property type="molecule type" value="Genomic_DNA"/>
</dbReference>
<reference evidence="1 2" key="1">
    <citation type="submission" date="2018-11" db="EMBL/GenBank/DDBJ databases">
        <title>Genomic profiling of Staphylococcus species from a Poultry farm system in KwaZulu-Natal, South Africa.</title>
        <authorList>
            <person name="Amoako D.G."/>
            <person name="Somboro A.M."/>
            <person name="Abia A.L.K."/>
            <person name="Bester L.A."/>
            <person name="Essack S.Y."/>
        </authorList>
    </citation>
    <scope>NUCLEOTIDE SEQUENCE [LARGE SCALE GENOMIC DNA]</scope>
    <source>
        <strain evidence="1 2">SA11</strain>
    </source>
</reference>
<dbReference type="AlphaFoldDB" id="A0A4Q7CQA8"/>
<protein>
    <submittedName>
        <fullName evidence="1">Uncharacterized protein</fullName>
    </submittedName>
</protein>